<reference evidence="3" key="1">
    <citation type="submission" date="2018-03" db="EMBL/GenBank/DDBJ databases">
        <authorList>
            <person name="Guldener U."/>
        </authorList>
    </citation>
    <scope>NUCLEOTIDE SEQUENCE</scope>
</reference>
<comment type="caution">
    <text evidence="3">The sequence shown here is derived from an EMBL/GenBank/DDBJ whole genome shotgun (WGS) entry which is preliminary data.</text>
</comment>
<evidence type="ECO:0000259" key="2">
    <source>
        <dbReference type="Pfam" id="PF00724"/>
    </source>
</evidence>
<dbReference type="EMBL" id="ONZP01000008">
    <property type="protein sequence ID" value="SPJ70359.1"/>
    <property type="molecule type" value="Genomic_DNA"/>
</dbReference>
<evidence type="ECO:0000313" key="4">
    <source>
        <dbReference type="Proteomes" id="UP001187734"/>
    </source>
</evidence>
<evidence type="ECO:0000313" key="3">
    <source>
        <dbReference type="EMBL" id="SPJ70359.1"/>
    </source>
</evidence>
<gene>
    <name evidence="3" type="ORF">FTOL_00087</name>
</gene>
<dbReference type="Proteomes" id="UP001187734">
    <property type="component" value="Unassembled WGS sequence"/>
</dbReference>
<dbReference type="PANTHER" id="PTHR22893">
    <property type="entry name" value="NADH OXIDOREDUCTASE-RELATED"/>
    <property type="match status" value="1"/>
</dbReference>
<dbReference type="InterPro" id="IPR045247">
    <property type="entry name" value="Oye-like"/>
</dbReference>
<dbReference type="InterPro" id="IPR001155">
    <property type="entry name" value="OxRdtase_FMN_N"/>
</dbReference>
<keyword evidence="1" id="KW-0285">Flavoprotein</keyword>
<keyword evidence="4" id="KW-1185">Reference proteome</keyword>
<dbReference type="GO" id="GO:0010181">
    <property type="term" value="F:FMN binding"/>
    <property type="evidence" value="ECO:0007669"/>
    <property type="project" value="InterPro"/>
</dbReference>
<accession>A0AAE8LXR8</accession>
<name>A0AAE8LXR8_9HYPO</name>
<organism evidence="3 4">
    <name type="scientific">Fusarium torulosum</name>
    <dbReference type="NCBI Taxonomy" id="33205"/>
    <lineage>
        <taxon>Eukaryota</taxon>
        <taxon>Fungi</taxon>
        <taxon>Dikarya</taxon>
        <taxon>Ascomycota</taxon>
        <taxon>Pezizomycotina</taxon>
        <taxon>Sordariomycetes</taxon>
        <taxon>Hypocreomycetidae</taxon>
        <taxon>Hypocreales</taxon>
        <taxon>Nectriaceae</taxon>
        <taxon>Fusarium</taxon>
    </lineage>
</organism>
<proteinExistence type="predicted"/>
<dbReference type="AlphaFoldDB" id="A0AAE8LXR8"/>
<dbReference type="GO" id="GO:0003959">
    <property type="term" value="F:NADPH dehydrogenase activity"/>
    <property type="evidence" value="ECO:0007669"/>
    <property type="project" value="TreeGrafter"/>
</dbReference>
<sequence length="196" mass="21501">MAPLTRFRAGDDYVPTDMMKASVPGTLLITEGTQISQRSIGRKNVLGIWYPAQVAAWREITDAVHAKGSCIWCQLWVLGRVSNPALLSELGLKLLGPSSIASSPDSPLPEEMSEKEIQEISEDHRIAARNAIEAGFDGVWIQGGGGYLPDQFLQDVTNKRTDHWGGSIENRARFPIEVTKAISQEIGSRKGQYPLV</sequence>
<dbReference type="Pfam" id="PF00724">
    <property type="entry name" value="Oxidored_FMN"/>
    <property type="match status" value="1"/>
</dbReference>
<dbReference type="SUPFAM" id="SSF51395">
    <property type="entry name" value="FMN-linked oxidoreductases"/>
    <property type="match status" value="1"/>
</dbReference>
<evidence type="ECO:0000256" key="1">
    <source>
        <dbReference type="ARBA" id="ARBA00022630"/>
    </source>
</evidence>
<dbReference type="Gene3D" id="3.20.20.70">
    <property type="entry name" value="Aldolase class I"/>
    <property type="match status" value="1"/>
</dbReference>
<dbReference type="InterPro" id="IPR013785">
    <property type="entry name" value="Aldolase_TIM"/>
</dbReference>
<feature type="domain" description="NADH:flavin oxidoreductase/NADH oxidase N-terminal" evidence="2">
    <location>
        <begin position="1"/>
        <end position="188"/>
    </location>
</feature>
<dbReference type="PANTHER" id="PTHR22893:SF91">
    <property type="entry name" value="NADPH DEHYDROGENASE 2-RELATED"/>
    <property type="match status" value="1"/>
</dbReference>
<protein>
    <submittedName>
        <fullName evidence="3">Related to NADPH2 dehydrogenase chain OYE2</fullName>
    </submittedName>
</protein>